<evidence type="ECO:0000256" key="1">
    <source>
        <dbReference type="SAM" id="MobiDB-lite"/>
    </source>
</evidence>
<comment type="caution">
    <text evidence="2">The sequence shown here is derived from an EMBL/GenBank/DDBJ whole genome shotgun (WGS) entry which is preliminary data.</text>
</comment>
<reference evidence="2" key="1">
    <citation type="submission" date="2023-10" db="EMBL/GenBank/DDBJ databases">
        <authorList>
            <person name="Hackl T."/>
        </authorList>
    </citation>
    <scope>NUCLEOTIDE SEQUENCE</scope>
</reference>
<evidence type="ECO:0000313" key="3">
    <source>
        <dbReference type="Proteomes" id="UP001295740"/>
    </source>
</evidence>
<proteinExistence type="predicted"/>
<organism evidence="2 3">
    <name type="scientific">Anthostomella pinea</name>
    <dbReference type="NCBI Taxonomy" id="933095"/>
    <lineage>
        <taxon>Eukaryota</taxon>
        <taxon>Fungi</taxon>
        <taxon>Dikarya</taxon>
        <taxon>Ascomycota</taxon>
        <taxon>Pezizomycotina</taxon>
        <taxon>Sordariomycetes</taxon>
        <taxon>Xylariomycetidae</taxon>
        <taxon>Xylariales</taxon>
        <taxon>Xylariaceae</taxon>
        <taxon>Anthostomella</taxon>
    </lineage>
</organism>
<name>A0AAI8VTQ3_9PEZI</name>
<accession>A0AAI8VTQ3</accession>
<feature type="region of interest" description="Disordered" evidence="1">
    <location>
        <begin position="77"/>
        <end position="105"/>
    </location>
</feature>
<dbReference type="AlphaFoldDB" id="A0AAI8VTQ3"/>
<dbReference type="EMBL" id="CAUWAG010000014">
    <property type="protein sequence ID" value="CAJ2510454.1"/>
    <property type="molecule type" value="Genomic_DNA"/>
</dbReference>
<dbReference type="Proteomes" id="UP001295740">
    <property type="component" value="Unassembled WGS sequence"/>
</dbReference>
<protein>
    <submittedName>
        <fullName evidence="2">Uu.00g051570.m01.CDS01</fullName>
    </submittedName>
</protein>
<evidence type="ECO:0000313" key="2">
    <source>
        <dbReference type="EMBL" id="CAJ2510454.1"/>
    </source>
</evidence>
<sequence>MEARSLVNLFGLWPSAPLSVDELERVQDNISKISSYVEEAHVEDVQKVLQAVLSHARRIIDELRDLKLISQDRTKAGVNGQVLSQNENEDAGHSDNPQAASSTAR</sequence>
<feature type="compositionally biased region" description="Polar residues" evidence="1">
    <location>
        <begin position="95"/>
        <end position="105"/>
    </location>
</feature>
<gene>
    <name evidence="2" type="ORF">KHLLAP_LOCUS10922</name>
</gene>
<keyword evidence="3" id="KW-1185">Reference proteome</keyword>